<evidence type="ECO:0000313" key="8">
    <source>
        <dbReference type="Proteomes" id="UP000027581"/>
    </source>
</evidence>
<feature type="region of interest" description="Disordered" evidence="2">
    <location>
        <begin position="723"/>
        <end position="817"/>
    </location>
</feature>
<dbReference type="SUPFAM" id="SSF140924">
    <property type="entry name" value="Duffy binding domain-like"/>
    <property type="match status" value="3"/>
</dbReference>
<feature type="compositionally biased region" description="Polar residues" evidence="2">
    <location>
        <begin position="1178"/>
        <end position="1187"/>
    </location>
</feature>
<reference evidence="7" key="2">
    <citation type="submission" date="2014-05" db="EMBL/GenBank/DDBJ databases">
        <title>The genome sequences of chimpanzee malaria parasites reveal the path to human adaptation.</title>
        <authorList>
            <person name="Otto T.D."/>
            <person name="Rayner J.C."/>
            <person name="Boehme U."/>
            <person name="Pain A."/>
            <person name="Spottiswoode N."/>
            <person name="Sanders M."/>
            <person name="Quail M."/>
            <person name="Ollomo B."/>
            <person name="Renaud F."/>
            <person name="Thomas A.W."/>
            <person name="Prugnolle F."/>
            <person name="Conway D.J."/>
            <person name="Newbold C."/>
            <person name="Berriman M."/>
        </authorList>
    </citation>
    <scope>NUCLEOTIDE SEQUENCE [LARGE SCALE GENOMIC DNA]</scope>
    <source>
        <strain evidence="7">CDC</strain>
    </source>
</reference>
<dbReference type="Proteomes" id="UP000027581">
    <property type="component" value="Unassembled WGS sequence"/>
</dbReference>
<dbReference type="Pfam" id="PF03011">
    <property type="entry name" value="PFEMP"/>
    <property type="match status" value="1"/>
</dbReference>
<dbReference type="InterPro" id="IPR029210">
    <property type="entry name" value="PfEMP1_NTS"/>
</dbReference>
<dbReference type="EMBL" id="HG810493">
    <property type="protein sequence ID" value="CDO61741.1"/>
    <property type="molecule type" value="Genomic_DNA"/>
</dbReference>
<dbReference type="Gene3D" id="1.20.58.830">
    <property type="match status" value="2"/>
</dbReference>
<dbReference type="PhylomeDB" id="A0A060RQN5"/>
<proteinExistence type="predicted"/>
<dbReference type="InterPro" id="IPR054595">
    <property type="entry name" value="DBL_C"/>
</dbReference>
<dbReference type="Gene3D" id="1.20.1310.20">
    <property type="entry name" value="Duffy-antigen binding domain"/>
    <property type="match status" value="2"/>
</dbReference>
<sequence>MVKIINPQDELSGIEDENAKHALDKLGEKIYEKAKRDARPYFNALHGNLSEARFESAPKEKQATGNPCELLFRYHTNATNGYSYPCRTGRENRFSEVKGGECDNNKVRGNNGKESGACAPYRRVNLCVRNLQNISAFDKISNDTLLADVLLAALHEGDTIRGAHGKYQETNSDVSSNICTMLARSFADIGDIIRGKDLYRGDNGNDKLENNMKKIFAKIYGKLTDRKIKDRYKNDGPDFYQLREDWWYANRLQVWYAITCDAGGGTYFRNTCGTGEKRTPTKGNCRCVTHNVPTYFDYVPQYLRWFEEWAEEFCRLRKHKLQNAIKNCRTAENGESKYCDLNGYDCTQTIKGKNQRVEGEGCKKCILTCHDFVHWIENQKEEFEKQRNKYHNEIGKAKNTMQISNGNINTIYEKEFYGHLKEDYEDVKNFLDKLNKEKICEKQQHDDGKISNISFSKEEETFSHTEYCRACPWCGLQKGANDKWERIEDMNACAKDRVRTITKEKTTDIKILTPEKTQKSVLKKYEEFCTKGNNEIKNWECYYEKKDEGDEGGDNNICVLQNDNVGKAEEKSMHYNSFFWKWVAEMLIDSMYWRNEVGKCKNKAKKGKCKNKQCEESCKCYEKWVRQKNKEWEDMVTHFKKQEGFGLFLNNYDYALNTLLNVDDIVTNIKGGYEDTKEIDDIKKILDEEKRKNEEEQQSTATDGVNSNEQKTTIDLLIKHETQEAKECQQKQKECEDGNNKTQEFGRSERPDKDDVMTPVVDNQDDHHDDDHDNHTEIQDLKIQNLEDEVPDFKDVEEATSGDTTVETKETTTTDTEPKVDVCETVKTALENTKNLTQACSQKYSTPNRYWGWKCVSSDKTATGESGAECEAKRKRREAPRDTTPSSSDKGAICIPPRRRKMYISPLSRWAEKYNKGKSLGEKASLQNRDGDSSESSVSGSSGEGSGGSDGETTGVSRDSEAQTSPQPSVKNPEEELLKAFVESAAVETFFLWDRYKKEWEQRKNKSQQDVLGLGGAYSTGPLPYSPGPSTGEGPSTSSTRNGLIFESLPTGPRTGERGPALPRLGGGLTGEEGLRGPMGPRGERGQELGLLGSRAPGLQHGQEAQDLRDTTPFGPPYASTPSWATGATGSHSLSSSSDEGPSEAGSWDHKLKPGGAQLPSPNHPSLSSQQTLNSLTPGSSTSSDDPQATLARGKIPPDPAAAMKDHQKLAPGTTNSNPVEHNYHHPTTHHYHHNKPSTASPPVPQLVVMTPKPPSLVVKSPPIF</sequence>
<keyword evidence="8" id="KW-1185">Reference proteome</keyword>
<evidence type="ECO:0000256" key="2">
    <source>
        <dbReference type="SAM" id="MobiDB-lite"/>
    </source>
</evidence>
<dbReference type="GO" id="GO:0046789">
    <property type="term" value="F:host cell surface receptor binding"/>
    <property type="evidence" value="ECO:0007669"/>
    <property type="project" value="InterPro"/>
</dbReference>
<accession>A0A060RQN5</accession>
<feature type="region of interest" description="Disordered" evidence="2">
    <location>
        <begin position="855"/>
        <end position="898"/>
    </location>
</feature>
<feature type="compositionally biased region" description="Basic and acidic residues" evidence="2">
    <location>
        <begin position="723"/>
        <end position="756"/>
    </location>
</feature>
<evidence type="ECO:0000256" key="1">
    <source>
        <dbReference type="SAM" id="Coils"/>
    </source>
</evidence>
<feature type="compositionally biased region" description="Polar residues" evidence="2">
    <location>
        <begin position="698"/>
        <end position="710"/>
    </location>
</feature>
<protein>
    <submittedName>
        <fullName evidence="7">Erythrocyte membrane protein 1, EMP1</fullName>
    </submittedName>
</protein>
<dbReference type="Pfam" id="PF15447">
    <property type="entry name" value="NTS"/>
    <property type="match status" value="1"/>
</dbReference>
<evidence type="ECO:0000313" key="7">
    <source>
        <dbReference type="EMBL" id="CDO61741.1"/>
    </source>
</evidence>
<feature type="domain" description="Duffy-binding-like" evidence="6">
    <location>
        <begin position="308"/>
        <end position="466"/>
    </location>
</feature>
<gene>
    <name evidence="7" type="primary">VAR</name>
    <name evidence="7" type="ORF">PRCDC_0037600</name>
</gene>
<feature type="compositionally biased region" description="Basic and acidic residues" evidence="2">
    <location>
        <begin position="806"/>
        <end position="817"/>
    </location>
</feature>
<evidence type="ECO:0000259" key="6">
    <source>
        <dbReference type="Pfam" id="PF22672"/>
    </source>
</evidence>
<feature type="domain" description="Duffy-binding-like" evidence="3">
    <location>
        <begin position="578"/>
        <end position="734"/>
    </location>
</feature>
<feature type="compositionally biased region" description="Basic residues" evidence="2">
    <location>
        <begin position="1225"/>
        <end position="1236"/>
    </location>
</feature>
<dbReference type="GO" id="GO:0016020">
    <property type="term" value="C:membrane"/>
    <property type="evidence" value="ECO:0007669"/>
    <property type="project" value="InterPro"/>
</dbReference>
<dbReference type="VEuPathDB" id="PlasmoDB:PRCDC_0037600"/>
<dbReference type="Pfam" id="PF05424">
    <property type="entry name" value="Duffy_binding"/>
    <property type="match status" value="2"/>
</dbReference>
<evidence type="ECO:0000259" key="5">
    <source>
        <dbReference type="Pfam" id="PF15447"/>
    </source>
</evidence>
<feature type="region of interest" description="Disordered" evidence="2">
    <location>
        <begin position="919"/>
        <end position="976"/>
    </location>
</feature>
<dbReference type="InterPro" id="IPR042202">
    <property type="entry name" value="Duffy-ag-bd_sf"/>
</dbReference>
<feature type="compositionally biased region" description="Low complexity" evidence="2">
    <location>
        <begin position="1126"/>
        <end position="1146"/>
    </location>
</feature>
<dbReference type="Pfam" id="PF22672">
    <property type="entry name" value="DBL_C"/>
    <property type="match status" value="1"/>
</dbReference>
<feature type="domain" description="Plasmodium falciparum erythrocyte membrane protein-1 N-terminal segment" evidence="5">
    <location>
        <begin position="19"/>
        <end position="53"/>
    </location>
</feature>
<feature type="compositionally biased region" description="Low complexity" evidence="2">
    <location>
        <begin position="1028"/>
        <end position="1040"/>
    </location>
</feature>
<feature type="region of interest" description="Disordered" evidence="2">
    <location>
        <begin position="690"/>
        <end position="710"/>
    </location>
</feature>
<dbReference type="AlphaFoldDB" id="A0A060RQN5"/>
<name>A0A060RQN5_PLARE</name>
<evidence type="ECO:0000259" key="4">
    <source>
        <dbReference type="Pfam" id="PF05424"/>
    </source>
</evidence>
<dbReference type="InterPro" id="IPR004258">
    <property type="entry name" value="DBL"/>
</dbReference>
<keyword evidence="1" id="KW-0175">Coiled coil</keyword>
<dbReference type="VEuPathDB" id="PlasmoDB:PRG01_0400100"/>
<feature type="region of interest" description="Disordered" evidence="2">
    <location>
        <begin position="1002"/>
        <end position="1246"/>
    </location>
</feature>
<reference evidence="7" key="1">
    <citation type="submission" date="2014-01" db="EMBL/GenBank/DDBJ databases">
        <authorList>
            <person name="Aslett M."/>
        </authorList>
    </citation>
    <scope>NUCLEOTIDE SEQUENCE</scope>
    <source>
        <strain evidence="7">CDC</strain>
    </source>
</reference>
<feature type="compositionally biased region" description="Low complexity" evidence="2">
    <location>
        <begin position="1166"/>
        <end position="1177"/>
    </location>
</feature>
<feature type="coiled-coil region" evidence="1">
    <location>
        <begin position="373"/>
        <end position="437"/>
    </location>
</feature>
<evidence type="ECO:0000259" key="3">
    <source>
        <dbReference type="Pfam" id="PF03011"/>
    </source>
</evidence>
<feature type="domain" description="Duffy-antigen binding" evidence="4">
    <location>
        <begin position="116"/>
        <end position="304"/>
    </location>
</feature>
<dbReference type="InterPro" id="IPR008602">
    <property type="entry name" value="Duffy-antigen-binding"/>
</dbReference>
<organism evidence="7 8">
    <name type="scientific">Plasmodium reichenowi</name>
    <dbReference type="NCBI Taxonomy" id="5854"/>
    <lineage>
        <taxon>Eukaryota</taxon>
        <taxon>Sar</taxon>
        <taxon>Alveolata</taxon>
        <taxon>Apicomplexa</taxon>
        <taxon>Aconoidasida</taxon>
        <taxon>Haemosporida</taxon>
        <taxon>Plasmodiidae</taxon>
        <taxon>Plasmodium</taxon>
        <taxon>Plasmodium (Laverania)</taxon>
    </lineage>
</organism>
<feature type="compositionally biased region" description="Basic and acidic residues" evidence="2">
    <location>
        <begin position="764"/>
        <end position="780"/>
    </location>
</feature>
<dbReference type="FunFam" id="1.20.58.830:FF:000005">
    <property type="entry name" value="Erythrocyte membrane protein 1, PfEMP1"/>
    <property type="match status" value="1"/>
</dbReference>
<feature type="domain" description="Duffy-antigen binding" evidence="4">
    <location>
        <begin position="893"/>
        <end position="1011"/>
    </location>
</feature>